<sequence length="258" mass="31087">MIPKIVHYCWLSNDPVPEDLKRYMDSWKRNLHGYEYILWDFNRFDISTSLWVKQAFEAKKYAFAADYIRLYALYNYGGIYLDMDIEVLKTFNDLLYNQMIVAYEDDKKIGFEAGCLGAEKYSVYIKKCLDYYDKREFINFDGIYDTLPLPRIMNDLILSLLNKDNIEIYHSDYFTAKSFRTGIITITDNTYCIHHFAGSWLSEIDKKNIEIQYKIFKYLGDSYFSNLLLRFIFVYKHIKKYGICMSIKYYFYKIFNIR</sequence>
<dbReference type="AlphaFoldDB" id="F5YNY3"/>
<dbReference type="Pfam" id="PF04488">
    <property type="entry name" value="Gly_transf_sug"/>
    <property type="match status" value="1"/>
</dbReference>
<accession>F5YNY3</accession>
<proteinExistence type="predicted"/>
<reference evidence="2 3" key="2">
    <citation type="journal article" date="2011" name="ISME J.">
        <title>RNA-seq reveals cooperative metabolic interactions between two termite-gut spirochete species in co-culture.</title>
        <authorList>
            <person name="Rosenthal A.Z."/>
            <person name="Matson E.G."/>
            <person name="Eldar A."/>
            <person name="Leadbetter J.R."/>
        </authorList>
    </citation>
    <scope>NUCLEOTIDE SEQUENCE [LARGE SCALE GENOMIC DNA]</scope>
    <source>
        <strain evidence="3">ATCC BAA-887 / DSM 12427 / ZAS-2</strain>
    </source>
</reference>
<dbReference type="PANTHER" id="PTHR32385">
    <property type="entry name" value="MANNOSYL PHOSPHORYLINOSITOL CERAMIDE SYNTHASE"/>
    <property type="match status" value="1"/>
</dbReference>
<protein>
    <submittedName>
        <fullName evidence="2">Glycosyltransferase family 32</fullName>
    </submittedName>
</protein>
<dbReference type="EMBL" id="CP001843">
    <property type="protein sequence ID" value="AEF84277.1"/>
    <property type="molecule type" value="Genomic_DNA"/>
</dbReference>
<dbReference type="OrthoDB" id="9802987at2"/>
<evidence type="ECO:0000256" key="1">
    <source>
        <dbReference type="ARBA" id="ARBA00022679"/>
    </source>
</evidence>
<dbReference type="Proteomes" id="UP000009223">
    <property type="component" value="Chromosome"/>
</dbReference>
<keyword evidence="3" id="KW-1185">Reference proteome</keyword>
<dbReference type="InterPro" id="IPR029044">
    <property type="entry name" value="Nucleotide-diphossugar_trans"/>
</dbReference>
<dbReference type="GO" id="GO:0000030">
    <property type="term" value="F:mannosyltransferase activity"/>
    <property type="evidence" value="ECO:0007669"/>
    <property type="project" value="TreeGrafter"/>
</dbReference>
<dbReference type="HOGENOM" id="CLU_073547_2_0_12"/>
<dbReference type="STRING" id="545694.TREPR_0021"/>
<name>F5YNY3_TREPZ</name>
<evidence type="ECO:0000313" key="3">
    <source>
        <dbReference type="Proteomes" id="UP000009223"/>
    </source>
</evidence>
<gene>
    <name evidence="2" type="ordered locus">TREPR_0021</name>
</gene>
<reference evidence="3" key="1">
    <citation type="submission" date="2009-12" db="EMBL/GenBank/DDBJ databases">
        <title>Complete sequence of Treponema primitia strain ZAS-2.</title>
        <authorList>
            <person name="Tetu S.G."/>
            <person name="Matson E."/>
            <person name="Ren Q."/>
            <person name="Seshadri R."/>
            <person name="Elbourne L."/>
            <person name="Hassan K.A."/>
            <person name="Durkin A."/>
            <person name="Radune D."/>
            <person name="Mohamoud Y."/>
            <person name="Shay R."/>
            <person name="Jin S."/>
            <person name="Zhang X."/>
            <person name="Lucey K."/>
            <person name="Ballor N.R."/>
            <person name="Ottesen E."/>
            <person name="Rosenthal R."/>
            <person name="Allen A."/>
            <person name="Leadbetter J.R."/>
            <person name="Paulsen I.T."/>
        </authorList>
    </citation>
    <scope>NUCLEOTIDE SEQUENCE [LARGE SCALE GENOMIC DNA]</scope>
    <source>
        <strain evidence="3">ATCC BAA-887 / DSM 12427 / ZAS-2</strain>
    </source>
</reference>
<dbReference type="PANTHER" id="PTHR32385:SF15">
    <property type="entry name" value="INOSITOL PHOSPHOCERAMIDE MANNOSYLTRANSFERASE 1"/>
    <property type="match status" value="1"/>
</dbReference>
<organism evidence="2 3">
    <name type="scientific">Treponema primitia (strain ATCC BAA-887 / DSM 12427 / ZAS-2)</name>
    <dbReference type="NCBI Taxonomy" id="545694"/>
    <lineage>
        <taxon>Bacteria</taxon>
        <taxon>Pseudomonadati</taxon>
        <taxon>Spirochaetota</taxon>
        <taxon>Spirochaetia</taxon>
        <taxon>Spirochaetales</taxon>
        <taxon>Treponemataceae</taxon>
        <taxon>Treponema</taxon>
    </lineage>
</organism>
<dbReference type="KEGG" id="tpi:TREPR_0021"/>
<dbReference type="InterPro" id="IPR007577">
    <property type="entry name" value="GlycoTrfase_DXD_sugar-bd_CS"/>
</dbReference>
<dbReference type="GO" id="GO:0051999">
    <property type="term" value="P:mannosyl-inositol phosphorylceramide biosynthetic process"/>
    <property type="evidence" value="ECO:0007669"/>
    <property type="project" value="TreeGrafter"/>
</dbReference>
<dbReference type="eggNOG" id="COG3774">
    <property type="taxonomic scope" value="Bacteria"/>
</dbReference>
<keyword evidence="1 2" id="KW-0808">Transferase</keyword>
<dbReference type="SUPFAM" id="SSF53448">
    <property type="entry name" value="Nucleotide-diphospho-sugar transferases"/>
    <property type="match status" value="1"/>
</dbReference>
<dbReference type="InterPro" id="IPR051706">
    <property type="entry name" value="Glycosyltransferase_domain"/>
</dbReference>
<evidence type="ECO:0000313" key="2">
    <source>
        <dbReference type="EMBL" id="AEF84277.1"/>
    </source>
</evidence>
<dbReference type="GO" id="GO:0016020">
    <property type="term" value="C:membrane"/>
    <property type="evidence" value="ECO:0007669"/>
    <property type="project" value="GOC"/>
</dbReference>
<dbReference type="Gene3D" id="3.90.550.20">
    <property type="match status" value="1"/>
</dbReference>
<dbReference type="RefSeq" id="WP_015706429.1">
    <property type="nucleotide sequence ID" value="NC_015578.1"/>
</dbReference>